<protein>
    <submittedName>
        <fullName evidence="2">Uncharacterized protein</fullName>
    </submittedName>
</protein>
<feature type="chain" id="PRO_5024853333" evidence="1">
    <location>
        <begin position="31"/>
        <end position="206"/>
    </location>
</feature>
<evidence type="ECO:0000256" key="1">
    <source>
        <dbReference type="SAM" id="SignalP"/>
    </source>
</evidence>
<keyword evidence="1" id="KW-0732">Signal</keyword>
<dbReference type="Proteomes" id="UP000322927">
    <property type="component" value="Chromosome"/>
</dbReference>
<accession>A0A5P2BSA7</accession>
<evidence type="ECO:0000313" key="3">
    <source>
        <dbReference type="Proteomes" id="UP000322927"/>
    </source>
</evidence>
<gene>
    <name evidence="2" type="ORF">DEJ48_08190</name>
</gene>
<evidence type="ECO:0000313" key="2">
    <source>
        <dbReference type="EMBL" id="QES33375.1"/>
    </source>
</evidence>
<sequence length="206" mass="21609">MGRKVKSAVKAAVIASTMLLTVGAAGSAFASDVPTSGDEVNVPSGSTAGFVPGADTTVKRNVAVGEIPAESASGLIGGSDAKRAAAKKVKKVKYQGELCGLRKIQKTSGRGKTTLVMTVSKSVSSEVSTEVGIDYKIVSAAVGFKVTKSYTVEDQTRFEVPKNKFGYIEAYPLYDKYTFSIYQGSKKKGEGTALRPVGVCFNQWAS</sequence>
<dbReference type="EMBL" id="CP029192">
    <property type="protein sequence ID" value="QES33375.1"/>
    <property type="molecule type" value="Genomic_DNA"/>
</dbReference>
<reference evidence="2 3" key="1">
    <citation type="submission" date="2018-05" db="EMBL/GenBank/DDBJ databases">
        <title>Streptomyces venezuelae.</title>
        <authorList>
            <person name="Kim W."/>
            <person name="Lee N."/>
            <person name="Cho B.-K."/>
        </authorList>
    </citation>
    <scope>NUCLEOTIDE SEQUENCE [LARGE SCALE GENOMIC DNA]</scope>
    <source>
        <strain evidence="2 3">ATCC 14584</strain>
    </source>
</reference>
<feature type="signal peptide" evidence="1">
    <location>
        <begin position="1"/>
        <end position="30"/>
    </location>
</feature>
<organism evidence="2 3">
    <name type="scientific">Streptomyces venezuelae</name>
    <dbReference type="NCBI Taxonomy" id="54571"/>
    <lineage>
        <taxon>Bacteria</taxon>
        <taxon>Bacillati</taxon>
        <taxon>Actinomycetota</taxon>
        <taxon>Actinomycetes</taxon>
        <taxon>Kitasatosporales</taxon>
        <taxon>Streptomycetaceae</taxon>
        <taxon>Streptomyces</taxon>
    </lineage>
</organism>
<dbReference type="OrthoDB" id="4241163at2"/>
<name>A0A5P2BSA7_STRVZ</name>
<dbReference type="AlphaFoldDB" id="A0A5P2BSA7"/>
<proteinExistence type="predicted"/>